<evidence type="ECO:0000313" key="3">
    <source>
        <dbReference type="EMBL" id="CAK1602610.1"/>
    </source>
</evidence>
<reference evidence="3 4" key="1">
    <citation type="submission" date="2023-11" db="EMBL/GenBank/DDBJ databases">
        <authorList>
            <person name="Hedman E."/>
            <person name="Englund M."/>
            <person name="Stromberg M."/>
            <person name="Nyberg Akerstrom W."/>
            <person name="Nylinder S."/>
            <person name="Jareborg N."/>
            <person name="Kallberg Y."/>
            <person name="Kronander E."/>
        </authorList>
    </citation>
    <scope>NUCLEOTIDE SEQUENCE [LARGE SCALE GENOMIC DNA]</scope>
</reference>
<dbReference type="GO" id="GO:0008270">
    <property type="term" value="F:zinc ion binding"/>
    <property type="evidence" value="ECO:0007669"/>
    <property type="project" value="InterPro"/>
</dbReference>
<comment type="caution">
    <text evidence="3">The sequence shown here is derived from an EMBL/GenBank/DDBJ whole genome shotgun (WGS) entry which is preliminary data.</text>
</comment>
<gene>
    <name evidence="3" type="ORF">PARMNEM_LOCUS21089</name>
    <name evidence="2" type="ORF">PARMNEM_LOCUS923</name>
</gene>
<dbReference type="SMART" id="SM00343">
    <property type="entry name" value="ZnF_C2HC"/>
    <property type="match status" value="2"/>
</dbReference>
<name>A0AAV1M614_9NEOP</name>
<keyword evidence="4" id="KW-1185">Reference proteome</keyword>
<accession>A0AAV1M614</accession>
<dbReference type="GO" id="GO:0003676">
    <property type="term" value="F:nucleic acid binding"/>
    <property type="evidence" value="ECO:0007669"/>
    <property type="project" value="InterPro"/>
</dbReference>
<proteinExistence type="predicted"/>
<feature type="domain" description="CCHC-type" evidence="1">
    <location>
        <begin position="284"/>
        <end position="300"/>
    </location>
</feature>
<evidence type="ECO:0000313" key="2">
    <source>
        <dbReference type="EMBL" id="CAK1578893.1"/>
    </source>
</evidence>
<dbReference type="SUPFAM" id="SSF57756">
    <property type="entry name" value="Retrovirus zinc finger-like domains"/>
    <property type="match status" value="1"/>
</dbReference>
<dbReference type="EMBL" id="CAVLGL010000001">
    <property type="protein sequence ID" value="CAK1578893.1"/>
    <property type="molecule type" value="Genomic_DNA"/>
</dbReference>
<dbReference type="EMBL" id="CAVLGL010000138">
    <property type="protein sequence ID" value="CAK1602610.1"/>
    <property type="molecule type" value="Genomic_DNA"/>
</dbReference>
<evidence type="ECO:0000259" key="1">
    <source>
        <dbReference type="SMART" id="SM00343"/>
    </source>
</evidence>
<feature type="domain" description="CCHC-type" evidence="1">
    <location>
        <begin position="304"/>
        <end position="320"/>
    </location>
</feature>
<protein>
    <recommendedName>
        <fullName evidence="1">CCHC-type domain-containing protein</fullName>
    </recommendedName>
</protein>
<dbReference type="AlphaFoldDB" id="A0AAV1M614"/>
<dbReference type="InterPro" id="IPR001878">
    <property type="entry name" value="Znf_CCHC"/>
</dbReference>
<sequence length="372" mass="41938">MMSQPEITGMDVAVSQSFTAAQNISQLAKDIITCIQNGKSVTAERKSSIINMANEIMQLSTRIEASSGSTDSGQIQSIIKGCIKEEIAILKTELKQPSYAHIVKSTPAIQKAPEQRRTKHALIVTAKTENKKETVEAWRKSFSFKNTTFAPSKVTPLSNTKLCVEFDTAEQRDYVIKNINENESKVTVQAAKKLRPMIQLKGISKDVPVDELVDIFKRQNPSINDLAQTDTDIVLRFQRKNKNNDLYNAVLIVTPPIWKNVIKMERVNIDHQKIYVEQFSAHLQCFKCLQFGHIKKFCTSDTQPCSHCASQTHTFVNCPNKNNEAQLCCINCNTYNQKHKTTRDTKHSATSNTCPTVRTMIARAIEKTDYGY</sequence>
<dbReference type="Gene3D" id="4.10.60.10">
    <property type="entry name" value="Zinc finger, CCHC-type"/>
    <property type="match status" value="1"/>
</dbReference>
<dbReference type="Proteomes" id="UP001314205">
    <property type="component" value="Unassembled WGS sequence"/>
</dbReference>
<evidence type="ECO:0000313" key="4">
    <source>
        <dbReference type="Proteomes" id="UP001314205"/>
    </source>
</evidence>
<organism evidence="3 4">
    <name type="scientific">Parnassius mnemosyne</name>
    <name type="common">clouded apollo</name>
    <dbReference type="NCBI Taxonomy" id="213953"/>
    <lineage>
        <taxon>Eukaryota</taxon>
        <taxon>Metazoa</taxon>
        <taxon>Ecdysozoa</taxon>
        <taxon>Arthropoda</taxon>
        <taxon>Hexapoda</taxon>
        <taxon>Insecta</taxon>
        <taxon>Pterygota</taxon>
        <taxon>Neoptera</taxon>
        <taxon>Endopterygota</taxon>
        <taxon>Lepidoptera</taxon>
        <taxon>Glossata</taxon>
        <taxon>Ditrysia</taxon>
        <taxon>Papilionoidea</taxon>
        <taxon>Papilionidae</taxon>
        <taxon>Parnassiinae</taxon>
        <taxon>Parnassini</taxon>
        <taxon>Parnassius</taxon>
        <taxon>Driopa</taxon>
    </lineage>
</organism>
<dbReference type="InterPro" id="IPR036875">
    <property type="entry name" value="Znf_CCHC_sf"/>
</dbReference>